<dbReference type="Proteomes" id="UP001560573">
    <property type="component" value="Unassembled WGS sequence"/>
</dbReference>
<dbReference type="NCBIfam" id="TIGR04056">
    <property type="entry name" value="OMP_RagA_SusC"/>
    <property type="match status" value="1"/>
</dbReference>
<comment type="similarity">
    <text evidence="4">Belongs to the TonB-dependent receptor family.</text>
</comment>
<comment type="caution">
    <text evidence="7">The sequence shown here is derived from an EMBL/GenBank/DDBJ whole genome shotgun (WGS) entry which is preliminary data.</text>
</comment>
<proteinExistence type="inferred from homology"/>
<dbReference type="InterPro" id="IPR023997">
    <property type="entry name" value="TonB-dep_OMP_SusC/RagA_CS"/>
</dbReference>
<gene>
    <name evidence="7" type="ORF">QTN47_26085</name>
</gene>
<evidence type="ECO:0000256" key="4">
    <source>
        <dbReference type="PROSITE-ProRule" id="PRU01360"/>
    </source>
</evidence>
<evidence type="ECO:0000259" key="6">
    <source>
        <dbReference type="Pfam" id="PF07715"/>
    </source>
</evidence>
<evidence type="ECO:0000259" key="5">
    <source>
        <dbReference type="Pfam" id="PF07660"/>
    </source>
</evidence>
<dbReference type="RefSeq" id="WP_369332421.1">
    <property type="nucleotide sequence ID" value="NZ_JAULBC010000012.1"/>
</dbReference>
<dbReference type="InterPro" id="IPR008969">
    <property type="entry name" value="CarboxyPept-like_regulatory"/>
</dbReference>
<keyword evidence="8" id="KW-1185">Reference proteome</keyword>
<dbReference type="Pfam" id="PF13715">
    <property type="entry name" value="CarbopepD_reg_2"/>
    <property type="match status" value="1"/>
</dbReference>
<protein>
    <submittedName>
        <fullName evidence="7">TonB-dependent receptor</fullName>
    </submittedName>
</protein>
<name>A0ABV3ZND2_9BACT</name>
<dbReference type="Pfam" id="PF07715">
    <property type="entry name" value="Plug"/>
    <property type="match status" value="1"/>
</dbReference>
<dbReference type="Gene3D" id="3.55.50.30">
    <property type="match status" value="1"/>
</dbReference>
<evidence type="ECO:0000313" key="8">
    <source>
        <dbReference type="Proteomes" id="UP001560573"/>
    </source>
</evidence>
<dbReference type="PROSITE" id="PS52016">
    <property type="entry name" value="TONB_DEPENDENT_REC_3"/>
    <property type="match status" value="1"/>
</dbReference>
<keyword evidence="7" id="KW-0675">Receptor</keyword>
<dbReference type="InterPro" id="IPR023996">
    <property type="entry name" value="TonB-dep_OMP_SusC/RagA"/>
</dbReference>
<organism evidence="7 8">
    <name type="scientific">Danxiaibacter flavus</name>
    <dbReference type="NCBI Taxonomy" id="3049108"/>
    <lineage>
        <taxon>Bacteria</taxon>
        <taxon>Pseudomonadati</taxon>
        <taxon>Bacteroidota</taxon>
        <taxon>Chitinophagia</taxon>
        <taxon>Chitinophagales</taxon>
        <taxon>Chitinophagaceae</taxon>
        <taxon>Danxiaibacter</taxon>
    </lineage>
</organism>
<accession>A0ABV3ZND2</accession>
<dbReference type="InterPro" id="IPR037066">
    <property type="entry name" value="Plug_dom_sf"/>
</dbReference>
<evidence type="ECO:0000256" key="2">
    <source>
        <dbReference type="ARBA" id="ARBA00023136"/>
    </source>
</evidence>
<keyword evidence="1 4" id="KW-0813">Transport</keyword>
<sequence>MSRNHSPHHPVTYQLMKFIFYCCVLLATTHEAIAQKDAEMHVSIHFNDASYRQVFQSIKKQTGYVFFYSNQLLNDKERLTVNFQNAKLKEVLDYLFREKPITYQFNGQKILLSEKKAEPTKSAEASITPPPVQEVMAEIKGQVMDVDGNPLSGVAVMLKSDPGKGVMTDDLGIFVIQGRAGETLSVSMVGMNTQDVLVPHRGVLKVTLTAKQDVMKDVVVTSYGKQTKITVTGAVASVNMTDMQTPVPNLTNALAGKVAGIISVQSSGEPGYDNSTFTIRGIGSFTGNNSPLIIVDGVQRDDVNGSYGGAYNNIDPEDVASISLLKDASSTAMYGAKGANGVLIITTKRGVAGKARISLKAETGATGFAKKPEMLDGISYMQLYNEARKNMGLTETYSQDQIQKTASGLDPYIYPNVSWMDQVYKDYSPLTNINLNVTGGGENVRYFVSGSYYSQKGPYNVRTLNDYNPNLSFKRYDFRTNLDVNITRTTLMQLNLDAMLVDQQFPGISAGNLWYLTFATTPVGFPPQYPDGKWAGPNDGANPLNEVQNNGYAREFHPTVQSVFTVTQKLDALTKGLSAYGRFSFDSYGEFDNRRTGVSDLYLATGRDENGNLIYTQNRIGQEFLGYSQSSTGDRTMYLEANINYDRTFGPHRFGGMVLYNMRNHLISTAGDAISSIPYKNQSIAGRINYGYMDKYLLEVNAGYTGSENFEAGKRFGFFPSVSTGWVVSKEDFFKGMSSTVSLLKLRGSYGIVGNDNIGGTNTRFPYLTQIGDGSHTGFGLNGGYAGGITEKIIGIQDLTWERSYKTDIGIEIGLFKKLNIIADYFVDHRKDILVERKTVSGIAGYNGSQVYANLGEARNRGVDGNIEYNDQFGKVGLRLFGNFTYAVNKIIFQDEPQRKYAYQSGTGHMFGEFTGYNANGLFADQNDINKSPVQQFGTVAPGDVRYKDMNGDNIVDASDWSYLGKSFFPKWQYGTGFTVSYHGFDVSALFQGISDVGIMANGNYISSGYGVPGVGVIPFSGLGRYPNNSLTIIKDRWTEDNPRQNAAYPRLTIASTQDNNYLNSSWWLKDGSYIRLKQVSVGYNFSSAKMKRAGFNSLYVYLSGQNLLTFSKFKLWDPELGSNGAKYPITRMATFGIRALF</sequence>
<feature type="domain" description="Secretin/TonB short N-terminal" evidence="5">
    <location>
        <begin position="64"/>
        <end position="114"/>
    </location>
</feature>
<keyword evidence="3 4" id="KW-0998">Cell outer membrane</keyword>
<dbReference type="Gene3D" id="2.170.130.10">
    <property type="entry name" value="TonB-dependent receptor, plug domain"/>
    <property type="match status" value="1"/>
</dbReference>
<evidence type="ECO:0000256" key="1">
    <source>
        <dbReference type="ARBA" id="ARBA00022448"/>
    </source>
</evidence>
<feature type="domain" description="TonB-dependent receptor plug" evidence="6">
    <location>
        <begin position="228"/>
        <end position="342"/>
    </location>
</feature>
<dbReference type="PROSITE" id="PS00018">
    <property type="entry name" value="EF_HAND_1"/>
    <property type="match status" value="1"/>
</dbReference>
<dbReference type="InterPro" id="IPR011662">
    <property type="entry name" value="Secretin/TonB_short_N"/>
</dbReference>
<keyword evidence="2 4" id="KW-0472">Membrane</keyword>
<evidence type="ECO:0000256" key="3">
    <source>
        <dbReference type="ARBA" id="ARBA00023237"/>
    </source>
</evidence>
<evidence type="ECO:0000313" key="7">
    <source>
        <dbReference type="EMBL" id="MEX6691005.1"/>
    </source>
</evidence>
<comment type="subcellular location">
    <subcellularLocation>
        <location evidence="4">Cell outer membrane</location>
        <topology evidence="4">Multi-pass membrane protein</topology>
    </subcellularLocation>
</comment>
<dbReference type="InterPro" id="IPR039426">
    <property type="entry name" value="TonB-dep_rcpt-like"/>
</dbReference>
<dbReference type="EMBL" id="JAULBC010000012">
    <property type="protein sequence ID" value="MEX6691005.1"/>
    <property type="molecule type" value="Genomic_DNA"/>
</dbReference>
<keyword evidence="4" id="KW-0812">Transmembrane</keyword>
<dbReference type="SUPFAM" id="SSF56935">
    <property type="entry name" value="Porins"/>
    <property type="match status" value="1"/>
</dbReference>
<dbReference type="SUPFAM" id="SSF49464">
    <property type="entry name" value="Carboxypeptidase regulatory domain-like"/>
    <property type="match status" value="1"/>
</dbReference>
<reference evidence="7 8" key="1">
    <citation type="submission" date="2023-07" db="EMBL/GenBank/DDBJ databases">
        <authorList>
            <person name="Lian W.-H."/>
        </authorList>
    </citation>
    <scope>NUCLEOTIDE SEQUENCE [LARGE SCALE GENOMIC DNA]</scope>
    <source>
        <strain evidence="7 8">SYSU DXS3180</strain>
    </source>
</reference>
<dbReference type="InterPro" id="IPR012910">
    <property type="entry name" value="Plug_dom"/>
</dbReference>
<dbReference type="Pfam" id="PF07660">
    <property type="entry name" value="STN"/>
    <property type="match status" value="1"/>
</dbReference>
<dbReference type="InterPro" id="IPR018247">
    <property type="entry name" value="EF_Hand_1_Ca_BS"/>
</dbReference>
<keyword evidence="4" id="KW-1134">Transmembrane beta strand</keyword>
<dbReference type="NCBIfam" id="TIGR04057">
    <property type="entry name" value="SusC_RagA_signa"/>
    <property type="match status" value="1"/>
</dbReference>